<reference evidence="2 3" key="1">
    <citation type="journal article" date="2019" name="Genome Biol. Evol.">
        <title>Day and night: Metabolic profiles and evolutionary relationships of six axenic non-marine cyanobacteria.</title>
        <authorList>
            <person name="Will S.E."/>
            <person name="Henke P."/>
            <person name="Boedeker C."/>
            <person name="Huang S."/>
            <person name="Brinkmann H."/>
            <person name="Rohde M."/>
            <person name="Jarek M."/>
            <person name="Friedl T."/>
            <person name="Seufert S."/>
            <person name="Schumacher M."/>
            <person name="Overmann J."/>
            <person name="Neumann-Schaal M."/>
            <person name="Petersen J."/>
        </authorList>
    </citation>
    <scope>NUCLEOTIDE SEQUENCE [LARGE SCALE GENOMIC DNA]</scope>
    <source>
        <strain evidence="2 3">SAG 39.79</strain>
    </source>
</reference>
<name>A0AB37UJL6_9CYAN</name>
<dbReference type="Proteomes" id="UP000282574">
    <property type="component" value="Unassembled WGS sequence"/>
</dbReference>
<dbReference type="InterPro" id="IPR022000">
    <property type="entry name" value="Min27-like_integrase_DNA_bind"/>
</dbReference>
<comment type="caution">
    <text evidence="2">The sequence shown here is derived from an EMBL/GenBank/DDBJ whole genome shotgun (WGS) entry which is preliminary data.</text>
</comment>
<keyword evidence="3" id="KW-1185">Reference proteome</keyword>
<organism evidence="2 3">
    <name type="scientific">Chroococcidiopsis cubana SAG 39.79</name>
    <dbReference type="NCBI Taxonomy" id="388085"/>
    <lineage>
        <taxon>Bacteria</taxon>
        <taxon>Bacillati</taxon>
        <taxon>Cyanobacteriota</taxon>
        <taxon>Cyanophyceae</taxon>
        <taxon>Chroococcidiopsidales</taxon>
        <taxon>Chroococcidiopsidaceae</taxon>
        <taxon>Chroococcidiopsis</taxon>
    </lineage>
</organism>
<dbReference type="RefSeq" id="WP_106168929.1">
    <property type="nucleotide sequence ID" value="NZ_JAVKZF010000002.1"/>
</dbReference>
<dbReference type="AlphaFoldDB" id="A0AB37UJL6"/>
<evidence type="ECO:0000313" key="3">
    <source>
        <dbReference type="Proteomes" id="UP000282574"/>
    </source>
</evidence>
<proteinExistence type="predicted"/>
<gene>
    <name evidence="2" type="ORF">DSM107010_30580</name>
</gene>
<evidence type="ECO:0000313" key="2">
    <source>
        <dbReference type="EMBL" id="RUT11571.1"/>
    </source>
</evidence>
<protein>
    <recommendedName>
        <fullName evidence="1">Min27-like integrase DNA-binding domain-containing protein</fullName>
    </recommendedName>
</protein>
<accession>A0AB37UJL6</accession>
<feature type="domain" description="Min27-like integrase DNA-binding" evidence="1">
    <location>
        <begin position="43"/>
        <end position="101"/>
    </location>
</feature>
<dbReference type="EMBL" id="RSCK01000023">
    <property type="protein sequence ID" value="RUT11571.1"/>
    <property type="molecule type" value="Genomic_DNA"/>
</dbReference>
<evidence type="ECO:0000259" key="1">
    <source>
        <dbReference type="Pfam" id="PF12167"/>
    </source>
</evidence>
<sequence>MVFQHKSLIARNRVATAQVNELNRSSQSISQSRKKALKGTVVVQVFKDRLRLCWSYGSKRYFLYIGLPDSKVNRGVAERKARQIEGDIATENFDSTLKKYKFDSQLERERKSVVCIFQQFTQERAKGLYARSLEKYETTLNYLTQYFKDKLADTISASCAEQFAK</sequence>
<dbReference type="Pfam" id="PF12167">
    <property type="entry name" value="Arm-DNA-bind_2"/>
    <property type="match status" value="1"/>
</dbReference>